<sequence>MEDPASFVTIETPKAAVGDLNFTGNQLSPQAPLGIKDALSWRRLQLRRAKLKAASRTSALLSGFAIVAMVELEIGQRPVPDWLLVAFACAASLLIAVHMLALMISTCILPNLGIATPMDARSIRESPHDKMRVFIEIAWVFSTGLGILLFLVVVVLLAWVKFLTVSRGAAIGATVIIAPVVLLFLIFSLLFYRQLTLHKFQRATKLVQRLQRDLKAFGDDPGVAEDVDGVVKVV</sequence>
<dbReference type="AlphaFoldDB" id="A0A1I8I1E8"/>
<evidence type="ECO:0000256" key="4">
    <source>
        <dbReference type="ARBA" id="ARBA00022989"/>
    </source>
</evidence>
<comment type="subcellular location">
    <subcellularLocation>
        <location evidence="1">Membrane</location>
        <topology evidence="1">Multi-pass membrane protein</topology>
    </subcellularLocation>
</comment>
<keyword evidence="3" id="KW-0812">Transmembrane</keyword>
<dbReference type="PANTHER" id="PTHR31501:SF7">
    <property type="entry name" value="CALCIUM RELEASE-ACTIVATED CALCIUM CHANNEL PROTEIN 1"/>
    <property type="match status" value="1"/>
</dbReference>
<accession>A0A1I8I1E8</accession>
<evidence type="ECO:0000256" key="1">
    <source>
        <dbReference type="ARBA" id="ARBA00004141"/>
    </source>
</evidence>
<dbReference type="GO" id="GO:0002115">
    <property type="term" value="P:store-operated calcium entry"/>
    <property type="evidence" value="ECO:0007669"/>
    <property type="project" value="TreeGrafter"/>
</dbReference>
<dbReference type="PANTHER" id="PTHR31501">
    <property type="entry name" value="CALCIUM RELEASE-ACTIVATED CALCIUM CHANNEL PROTEIN 1"/>
    <property type="match status" value="1"/>
</dbReference>
<dbReference type="InterPro" id="IPR012446">
    <property type="entry name" value="CRAC_channel"/>
</dbReference>
<keyword evidence="5" id="KW-0472">Membrane</keyword>
<protein>
    <submittedName>
        <fullName evidence="7">Protein orai-3</fullName>
    </submittedName>
</protein>
<dbReference type="WBParaSite" id="maker-uti_cns_0009412-snap-gene-0.5-mRNA-1">
    <property type="protein sequence ID" value="maker-uti_cns_0009412-snap-gene-0.5-mRNA-1"/>
    <property type="gene ID" value="maker-uti_cns_0009412-snap-gene-0.5"/>
</dbReference>
<dbReference type="InterPro" id="IPR038350">
    <property type="entry name" value="Orai_sf"/>
</dbReference>
<evidence type="ECO:0000256" key="2">
    <source>
        <dbReference type="ARBA" id="ARBA00008062"/>
    </source>
</evidence>
<dbReference type="Proteomes" id="UP000095280">
    <property type="component" value="Unplaced"/>
</dbReference>
<evidence type="ECO:0000313" key="7">
    <source>
        <dbReference type="WBParaSite" id="maker-uti_cns_0009412-snap-gene-0.5-mRNA-1"/>
    </source>
</evidence>
<keyword evidence="4" id="KW-1133">Transmembrane helix</keyword>
<dbReference type="GO" id="GO:0015279">
    <property type="term" value="F:store-operated calcium channel activity"/>
    <property type="evidence" value="ECO:0007669"/>
    <property type="project" value="TreeGrafter"/>
</dbReference>
<name>A0A1I8I1E8_9PLAT</name>
<dbReference type="GO" id="GO:0016020">
    <property type="term" value="C:membrane"/>
    <property type="evidence" value="ECO:0007669"/>
    <property type="project" value="UniProtKB-SubCell"/>
</dbReference>
<dbReference type="Gene3D" id="1.20.140.140">
    <property type="entry name" value="Calcium release-activated calcium channel protein Orai"/>
    <property type="match status" value="1"/>
</dbReference>
<evidence type="ECO:0000256" key="3">
    <source>
        <dbReference type="ARBA" id="ARBA00022692"/>
    </source>
</evidence>
<dbReference type="STRING" id="282301.A0A1I8I1E8"/>
<reference evidence="7" key="1">
    <citation type="submission" date="2016-11" db="UniProtKB">
        <authorList>
            <consortium name="WormBaseParasite"/>
        </authorList>
    </citation>
    <scope>IDENTIFICATION</scope>
</reference>
<dbReference type="OrthoDB" id="61124at2759"/>
<keyword evidence="6" id="KW-1185">Reference proteome</keyword>
<organism evidence="6 7">
    <name type="scientific">Macrostomum lignano</name>
    <dbReference type="NCBI Taxonomy" id="282301"/>
    <lineage>
        <taxon>Eukaryota</taxon>
        <taxon>Metazoa</taxon>
        <taxon>Spiralia</taxon>
        <taxon>Lophotrochozoa</taxon>
        <taxon>Platyhelminthes</taxon>
        <taxon>Rhabditophora</taxon>
        <taxon>Macrostomorpha</taxon>
        <taxon>Macrostomida</taxon>
        <taxon>Macrostomidae</taxon>
        <taxon>Macrostomum</taxon>
    </lineage>
</organism>
<proteinExistence type="inferred from homology"/>
<evidence type="ECO:0000313" key="6">
    <source>
        <dbReference type="Proteomes" id="UP000095280"/>
    </source>
</evidence>
<dbReference type="Pfam" id="PF07856">
    <property type="entry name" value="Orai-1"/>
    <property type="match status" value="1"/>
</dbReference>
<comment type="similarity">
    <text evidence="2">Belongs to the Orai family.</text>
</comment>
<evidence type="ECO:0000256" key="5">
    <source>
        <dbReference type="ARBA" id="ARBA00023136"/>
    </source>
</evidence>